<sequence length="305" mass="34464">MSLVKDHLITELRRQQIRRSEESSENAIPFPSGLMIPKLSFGFNLSRGEGNVDYYLHLLLRIRAQEYPHLPLPVSRTVTKREIASLDFGKEIDLLIATVSRLRESCDHLPEPNPATINLTLPLLASTGVAPFQFIPQVYSLSSRWYVLYVKHGKLAPTPKDVLYFYHIKSQSMRGYKDKVGFYRFQTYSTSIPYPTSHTRHMHDFKDYYFFTSGFPLRRVPTLSLDISLVNQLATLWIGHQNKFLGSVQALSCEIREMAQSDGDGGKNQVSGSGSEEPNTSSIKFGSYSKGSGYGGGVYHYHGLD</sequence>
<dbReference type="EMBL" id="UZAU01000787">
    <property type="status" value="NOT_ANNOTATED_CDS"/>
    <property type="molecule type" value="Genomic_DNA"/>
</dbReference>
<dbReference type="EnsemblPlants" id="evm.model.10.98">
    <property type="protein sequence ID" value="cds.evm.model.10.98"/>
    <property type="gene ID" value="evm.TU.10.98"/>
</dbReference>
<protein>
    <submittedName>
        <fullName evidence="2">Uncharacterized protein</fullName>
    </submittedName>
</protein>
<evidence type="ECO:0000313" key="3">
    <source>
        <dbReference type="Proteomes" id="UP000596661"/>
    </source>
</evidence>
<accession>A0A803QR89</accession>
<dbReference type="Proteomes" id="UP000596661">
    <property type="component" value="Unassembled WGS sequence"/>
</dbReference>
<evidence type="ECO:0000313" key="2">
    <source>
        <dbReference type="EnsemblPlants" id="cds.evm.model.10.98"/>
    </source>
</evidence>
<organism evidence="2 3">
    <name type="scientific">Cannabis sativa</name>
    <name type="common">Hemp</name>
    <name type="synonym">Marijuana</name>
    <dbReference type="NCBI Taxonomy" id="3483"/>
    <lineage>
        <taxon>Eukaryota</taxon>
        <taxon>Viridiplantae</taxon>
        <taxon>Streptophyta</taxon>
        <taxon>Embryophyta</taxon>
        <taxon>Tracheophyta</taxon>
        <taxon>Spermatophyta</taxon>
        <taxon>Magnoliopsida</taxon>
        <taxon>eudicotyledons</taxon>
        <taxon>Gunneridae</taxon>
        <taxon>Pentapetalae</taxon>
        <taxon>rosids</taxon>
        <taxon>fabids</taxon>
        <taxon>Rosales</taxon>
        <taxon>Cannabaceae</taxon>
        <taxon>Cannabis</taxon>
    </lineage>
</organism>
<reference evidence="2" key="1">
    <citation type="submission" date="2021-03" db="UniProtKB">
        <authorList>
            <consortium name="EnsemblPlants"/>
        </authorList>
    </citation>
    <scope>IDENTIFICATION</scope>
</reference>
<proteinExistence type="predicted"/>
<feature type="compositionally biased region" description="Polar residues" evidence="1">
    <location>
        <begin position="268"/>
        <end position="280"/>
    </location>
</feature>
<keyword evidence="3" id="KW-1185">Reference proteome</keyword>
<dbReference type="Gramene" id="evm.model.10.98">
    <property type="protein sequence ID" value="cds.evm.model.10.98"/>
    <property type="gene ID" value="evm.TU.10.98"/>
</dbReference>
<evidence type="ECO:0000256" key="1">
    <source>
        <dbReference type="SAM" id="MobiDB-lite"/>
    </source>
</evidence>
<dbReference type="AlphaFoldDB" id="A0A803QR89"/>
<name>A0A803QR89_CANSA</name>
<feature type="region of interest" description="Disordered" evidence="1">
    <location>
        <begin position="260"/>
        <end position="284"/>
    </location>
</feature>